<dbReference type="EMBL" id="CP022541">
    <property type="protein sequence ID" value="ASP23270.1"/>
    <property type="molecule type" value="Genomic_DNA"/>
</dbReference>
<dbReference type="InterPro" id="IPR009056">
    <property type="entry name" value="Cyt_c-like_dom"/>
</dbReference>
<dbReference type="RefSeq" id="WP_094037384.1">
    <property type="nucleotide sequence ID" value="NZ_CP022541.1"/>
</dbReference>
<proteinExistence type="predicted"/>
<evidence type="ECO:0000256" key="3">
    <source>
        <dbReference type="ARBA" id="ARBA00023004"/>
    </source>
</evidence>
<dbReference type="OrthoDB" id="9805202at2"/>
<accession>A0A222EAY5</accession>
<evidence type="ECO:0000259" key="6">
    <source>
        <dbReference type="PROSITE" id="PS51007"/>
    </source>
</evidence>
<dbReference type="SUPFAM" id="SSF46626">
    <property type="entry name" value="Cytochrome c"/>
    <property type="match status" value="1"/>
</dbReference>
<gene>
    <name evidence="7" type="ORF">ANTHELSMS3_04880</name>
</gene>
<feature type="signal peptide" evidence="5">
    <location>
        <begin position="1"/>
        <end position="26"/>
    </location>
</feature>
<dbReference type="InterPro" id="IPR051395">
    <property type="entry name" value="Cytochrome_c_Peroxidase/MauG"/>
</dbReference>
<protein>
    <submittedName>
        <fullName evidence="7">Di-heme oxidoreductase, putative peroxidase</fullName>
    </submittedName>
</protein>
<sequence>MSRFSRCPMALGLCLSLCIGPRTAQAEEAVEPVRQQLLNDLVANGRPGAAFKHAFEAGDALTEFNFAAEQGVGANIGEGRRFTRFPRADLKGPGEWARHFPEREGGANATRCISCHSSPIANGAGGVAMNVVLDPNHTGDPKLYLERNTTPLFALGIPQRLAEEMTLELYRQRDDARFAACEAGASTVKLTAKGVSFGTLSVTRTTATPCVVDIETSGLTGIDADLVVRPFGWKGNHATLRSFTRAAAHNELGLQGTELVGGADGDFDGVTAELSVGDMTALTIYMAALERPVRMTELHDLGLLTLPETQARAIAAGEDRFAAIGCASCHTPQMTLNDPVFREPSLVPGYFDARFPDGSDPTGHGLRRDTPVSFDMRVDQPNNLVMLDTGKAYHLGALEVDSEGCGVAHWFTDFKRHDMGAALSDPSDPMGIGAAMFLTRSLAGVGSTGPWLHDGRATTLNEAILAHGGEAAQTRDGYVALPDEARAELVAFLENLIIYQADATH</sequence>
<evidence type="ECO:0000256" key="5">
    <source>
        <dbReference type="SAM" id="SignalP"/>
    </source>
</evidence>
<dbReference type="AlphaFoldDB" id="A0A222EAY5"/>
<evidence type="ECO:0000256" key="1">
    <source>
        <dbReference type="ARBA" id="ARBA00022617"/>
    </source>
</evidence>
<evidence type="ECO:0000313" key="8">
    <source>
        <dbReference type="Proteomes" id="UP000203589"/>
    </source>
</evidence>
<dbReference type="PROSITE" id="PS51007">
    <property type="entry name" value="CYTC"/>
    <property type="match status" value="1"/>
</dbReference>
<keyword evidence="2 4" id="KW-0479">Metal-binding</keyword>
<feature type="chain" id="PRO_5013234041" evidence="5">
    <location>
        <begin position="27"/>
        <end position="505"/>
    </location>
</feature>
<organism evidence="7 8">
    <name type="scientific">Antarctobacter heliothermus</name>
    <dbReference type="NCBI Taxonomy" id="74033"/>
    <lineage>
        <taxon>Bacteria</taxon>
        <taxon>Pseudomonadati</taxon>
        <taxon>Pseudomonadota</taxon>
        <taxon>Alphaproteobacteria</taxon>
        <taxon>Rhodobacterales</taxon>
        <taxon>Roseobacteraceae</taxon>
        <taxon>Antarctobacter</taxon>
    </lineage>
</organism>
<keyword evidence="3 4" id="KW-0408">Iron</keyword>
<dbReference type="GO" id="GO:0009055">
    <property type="term" value="F:electron transfer activity"/>
    <property type="evidence" value="ECO:0007669"/>
    <property type="project" value="InterPro"/>
</dbReference>
<reference evidence="7 8" key="1">
    <citation type="submission" date="2017-07" db="EMBL/GenBank/DDBJ databases">
        <title>Genome Sequence of Antarctobacter heliothermus Strain SMS3 Isolated from a culture of the Diatom Skeletonema marinoi.</title>
        <authorList>
            <person name="Topel M."/>
            <person name="Pinder M.I.M."/>
            <person name="Johansson O.N."/>
            <person name="Kourtchenko O."/>
            <person name="Godhe A."/>
            <person name="Clarke A.K."/>
        </authorList>
    </citation>
    <scope>NUCLEOTIDE SEQUENCE [LARGE SCALE GENOMIC DNA]</scope>
    <source>
        <strain evidence="7 8">SMS3</strain>
        <plasmid evidence="8">Plasmid psms3-1</plasmid>
    </source>
</reference>
<dbReference type="PANTHER" id="PTHR30600:SF4">
    <property type="entry name" value="CYTOCHROME C DOMAIN-CONTAINING PROTEIN"/>
    <property type="match status" value="1"/>
</dbReference>
<dbReference type="Proteomes" id="UP000203589">
    <property type="component" value="Plasmid pSMS3-1"/>
</dbReference>
<dbReference type="Pfam" id="PF06537">
    <property type="entry name" value="DHOR"/>
    <property type="match status" value="1"/>
</dbReference>
<dbReference type="KEGG" id="aht:ANTHELSMS3_04880"/>
<dbReference type="Gene3D" id="1.10.760.10">
    <property type="entry name" value="Cytochrome c-like domain"/>
    <property type="match status" value="1"/>
</dbReference>
<geneLocation type="plasmid" evidence="8">
    <name>psms3-1</name>
</geneLocation>
<dbReference type="GO" id="GO:0020037">
    <property type="term" value="F:heme binding"/>
    <property type="evidence" value="ECO:0007669"/>
    <property type="project" value="InterPro"/>
</dbReference>
<name>A0A222EAY5_9RHOB</name>
<dbReference type="InterPro" id="IPR036909">
    <property type="entry name" value="Cyt_c-like_dom_sf"/>
</dbReference>
<evidence type="ECO:0000256" key="2">
    <source>
        <dbReference type="ARBA" id="ARBA00022723"/>
    </source>
</evidence>
<evidence type="ECO:0000256" key="4">
    <source>
        <dbReference type="PROSITE-ProRule" id="PRU00433"/>
    </source>
</evidence>
<dbReference type="GO" id="GO:0046872">
    <property type="term" value="F:metal ion binding"/>
    <property type="evidence" value="ECO:0007669"/>
    <property type="project" value="UniProtKB-KW"/>
</dbReference>
<dbReference type="GO" id="GO:0004130">
    <property type="term" value="F:cytochrome-c peroxidase activity"/>
    <property type="evidence" value="ECO:0007669"/>
    <property type="project" value="TreeGrafter"/>
</dbReference>
<feature type="domain" description="Cytochrome c" evidence="6">
    <location>
        <begin position="312"/>
        <end position="415"/>
    </location>
</feature>
<keyword evidence="5" id="KW-0732">Signal</keyword>
<dbReference type="PANTHER" id="PTHR30600">
    <property type="entry name" value="CYTOCHROME C PEROXIDASE-RELATED"/>
    <property type="match status" value="1"/>
</dbReference>
<keyword evidence="7" id="KW-0560">Oxidoreductase</keyword>
<keyword evidence="7" id="KW-0614">Plasmid</keyword>
<dbReference type="InterPro" id="IPR010538">
    <property type="entry name" value="DHOR"/>
</dbReference>
<keyword evidence="7" id="KW-0575">Peroxidase</keyword>
<keyword evidence="1 4" id="KW-0349">Heme</keyword>
<evidence type="ECO:0000313" key="7">
    <source>
        <dbReference type="EMBL" id="ASP23270.1"/>
    </source>
</evidence>
<keyword evidence="8" id="KW-1185">Reference proteome</keyword>